<feature type="domain" description="DUF4185" evidence="2">
    <location>
        <begin position="65"/>
        <end position="394"/>
    </location>
</feature>
<accession>A0A927PLW1</accession>
<comment type="caution">
    <text evidence="3">The sequence shown here is derived from an EMBL/GenBank/DDBJ whole genome shotgun (WGS) entry which is preliminary data.</text>
</comment>
<feature type="region of interest" description="Disordered" evidence="1">
    <location>
        <begin position="1"/>
        <end position="29"/>
    </location>
</feature>
<keyword evidence="4" id="KW-1185">Reference proteome</keyword>
<evidence type="ECO:0000313" key="4">
    <source>
        <dbReference type="Proteomes" id="UP000642993"/>
    </source>
</evidence>
<gene>
    <name evidence="3" type="ORF">HT102_06835</name>
</gene>
<organism evidence="3 4">
    <name type="scientific">Lolliginicoccus lacisalsi</name>
    <dbReference type="NCBI Taxonomy" id="2742202"/>
    <lineage>
        <taxon>Bacteria</taxon>
        <taxon>Bacillati</taxon>
        <taxon>Actinomycetota</taxon>
        <taxon>Actinomycetes</taxon>
        <taxon>Mycobacteriales</taxon>
        <taxon>Hoyosellaceae</taxon>
        <taxon>Lolliginicoccus</taxon>
    </lineage>
</organism>
<protein>
    <submittedName>
        <fullName evidence="3">DUF4185 domain-containing protein</fullName>
    </submittedName>
</protein>
<reference evidence="3" key="1">
    <citation type="submission" date="2020-09" db="EMBL/GenBank/DDBJ databases">
        <title>Hoyosella lacisalsi sp. nov., a halotolerant actinobacterium isolated from soil of Lake Gudzhirganskoe.</title>
        <authorList>
            <person name="Yang Q."/>
            <person name="Guo P.Y."/>
            <person name="Liu S.W."/>
            <person name="Li F.N."/>
            <person name="Sun C.H."/>
        </authorList>
    </citation>
    <scope>NUCLEOTIDE SEQUENCE</scope>
    <source>
        <strain evidence="3">G463</strain>
    </source>
</reference>
<dbReference type="AlphaFoldDB" id="A0A927PLW1"/>
<evidence type="ECO:0000256" key="1">
    <source>
        <dbReference type="SAM" id="MobiDB-lite"/>
    </source>
</evidence>
<dbReference type="Proteomes" id="UP000642993">
    <property type="component" value="Unassembled WGS sequence"/>
</dbReference>
<dbReference type="EMBL" id="JACYWE010000003">
    <property type="protein sequence ID" value="MBD8506194.1"/>
    <property type="molecule type" value="Genomic_DNA"/>
</dbReference>
<evidence type="ECO:0000259" key="2">
    <source>
        <dbReference type="Pfam" id="PF13810"/>
    </source>
</evidence>
<dbReference type="Pfam" id="PF13810">
    <property type="entry name" value="DUF4185"/>
    <property type="match status" value="1"/>
</dbReference>
<name>A0A927PLW1_9ACTN</name>
<evidence type="ECO:0000313" key="3">
    <source>
        <dbReference type="EMBL" id="MBD8506194.1"/>
    </source>
</evidence>
<proteinExistence type="predicted"/>
<dbReference type="InterPro" id="IPR025442">
    <property type="entry name" value="DUF4185"/>
</dbReference>
<sequence>MAQPCGSSGGANIESDEGRAVIGTPLGRKPLTADGPVGVELLSERVGARIASPARLVQWLTGPRSANQTSSRFSISGTDLGIMWDNGATGDERQVLIAYGDTFGDCSKPDQEWRYNTLMRASDATPGDGLDIPDPLTEEDDGYLYGGSPVTVDKPSFAKQIIDKLGLAPEEFTVIPTAGISVDGVQYINFMSVKQWGPPSRWTTNFSAIAVSEDNGENWEVDVATIRENTEGNLDGIDVIDGNENFQMTAYAKRDGFVYTFGTPSGRFGAARVARVAEADILDLTAYEYWDGDAWTSEDPGAAAVVIPAPVSEMSVTWNEHLGKFIALYTNDIGSVVIRTASQPQGPWSAPEAIMTAQAFPGGLYAPYIHPWSSGDELFFTVSLWSEYNVMLMRTTLNTDPPPSPGWGS</sequence>